<dbReference type="GO" id="GO:0004659">
    <property type="term" value="F:prenyltransferase activity"/>
    <property type="evidence" value="ECO:0007669"/>
    <property type="project" value="UniProtKB-KW"/>
</dbReference>
<evidence type="ECO:0000256" key="1">
    <source>
        <dbReference type="ARBA" id="ARBA00005368"/>
    </source>
</evidence>
<comment type="similarity">
    <text evidence="1">Belongs to the aromatic prenyltransferase family.</text>
</comment>
<organism evidence="4 5">
    <name type="scientific">Streptomyces buecherae</name>
    <dbReference type="NCBI Taxonomy" id="2763006"/>
    <lineage>
        <taxon>Bacteria</taxon>
        <taxon>Bacillati</taxon>
        <taxon>Actinomycetota</taxon>
        <taxon>Actinomycetes</taxon>
        <taxon>Kitasatosporales</taxon>
        <taxon>Streptomycetaceae</taxon>
        <taxon>Streptomyces</taxon>
    </lineage>
</organism>
<evidence type="ECO:0000313" key="5">
    <source>
        <dbReference type="Proteomes" id="UP000509303"/>
    </source>
</evidence>
<keyword evidence="5" id="KW-1185">Reference proteome</keyword>
<protein>
    <submittedName>
        <fullName evidence="4">Uncharacterized protein</fullName>
    </submittedName>
</protein>
<name>A0A7H8NDI7_9ACTN</name>
<sequence length="307" mass="34548">MIEILDDISYEPGQFYTDLQNLADKRSVPFDGAMVRKSLDVFAKEIDRSVVQTKTTTKPGDGLYYRFFYKWENDLADIARRNDLLRQGTEPIDRLQREVLDTFGNATQAGLDFEAGRGLAKVWTFTGVRPIEDLFALSAIPESVPAHAEFFARHGLRRAFFVASDFHGETMNLYPVIEPECRNAEWLRKLVDETSGSLADTPDYGKMMGSLARTGCLGMTFSWRSPELHRWALYSLNAPTGEGSELLPALPGTLAEFDDQAPTLNADPQRNVAWSFGKAGFYTKLEKSYAKDANYFLTTEMGCDLSR</sequence>
<dbReference type="Pfam" id="PF11468">
    <property type="entry name" value="PTase_Orf2"/>
    <property type="match status" value="1"/>
</dbReference>
<keyword evidence="3" id="KW-0808">Transferase</keyword>
<dbReference type="RefSeq" id="WP_176164253.1">
    <property type="nucleotide sequence ID" value="NZ_CP054929.1"/>
</dbReference>
<dbReference type="SUPFAM" id="SSF143492">
    <property type="entry name" value="Prenyltransferase-like"/>
    <property type="match status" value="1"/>
</dbReference>
<dbReference type="SFLD" id="SFLDG01163">
    <property type="entry name" value="II"/>
    <property type="match status" value="1"/>
</dbReference>
<reference evidence="4 5" key="1">
    <citation type="submission" date="2020-06" db="EMBL/GenBank/DDBJ databases">
        <title>Genome mining for natural products.</title>
        <authorList>
            <person name="Zhang B."/>
            <person name="Shi J."/>
            <person name="Ge H."/>
        </authorList>
    </citation>
    <scope>NUCLEOTIDE SEQUENCE [LARGE SCALE GENOMIC DNA]</scope>
    <source>
        <strain evidence="4 5">NA00687</strain>
    </source>
</reference>
<dbReference type="SFLD" id="SFLDS00036">
    <property type="entry name" value="Aromatic_Prenyltransferase"/>
    <property type="match status" value="1"/>
</dbReference>
<gene>
    <name evidence="4" type="ORF">HUT08_26740</name>
</gene>
<dbReference type="InterPro" id="IPR033964">
    <property type="entry name" value="ABBA"/>
</dbReference>
<evidence type="ECO:0000313" key="4">
    <source>
        <dbReference type="EMBL" id="QKW52540.1"/>
    </source>
</evidence>
<dbReference type="Proteomes" id="UP000509303">
    <property type="component" value="Chromosome"/>
</dbReference>
<dbReference type="InterPro" id="IPR036239">
    <property type="entry name" value="PrenylTrfase-like_sf"/>
</dbReference>
<accession>A0A7H8NDI7</accession>
<dbReference type="EMBL" id="CP054929">
    <property type="protein sequence ID" value="QKW52540.1"/>
    <property type="molecule type" value="Genomic_DNA"/>
</dbReference>
<dbReference type="InterPro" id="IPR020965">
    <property type="entry name" value="Prenyltransferase_CloQ"/>
</dbReference>
<dbReference type="AlphaFoldDB" id="A0A7H8NDI7"/>
<keyword evidence="2" id="KW-0637">Prenyltransferase</keyword>
<proteinExistence type="inferred from homology"/>
<evidence type="ECO:0000256" key="2">
    <source>
        <dbReference type="ARBA" id="ARBA00022602"/>
    </source>
</evidence>
<evidence type="ECO:0000256" key="3">
    <source>
        <dbReference type="ARBA" id="ARBA00022679"/>
    </source>
</evidence>